<dbReference type="Ensembl" id="ENSSANT00000031934.1">
    <property type="protein sequence ID" value="ENSSANP00000030000.1"/>
    <property type="gene ID" value="ENSSANG00000015388.1"/>
</dbReference>
<evidence type="ECO:0000256" key="1">
    <source>
        <dbReference type="SAM" id="MobiDB-lite"/>
    </source>
</evidence>
<dbReference type="CDD" id="cd00063">
    <property type="entry name" value="FN3"/>
    <property type="match status" value="1"/>
</dbReference>
<dbReference type="Pfam" id="PF00041">
    <property type="entry name" value="fn3"/>
    <property type="match status" value="1"/>
</dbReference>
<reference evidence="4" key="1">
    <citation type="submission" date="2025-08" db="UniProtKB">
        <authorList>
            <consortium name="Ensembl"/>
        </authorList>
    </citation>
    <scope>IDENTIFICATION</scope>
</reference>
<keyword evidence="5" id="KW-1185">Reference proteome</keyword>
<name>A0A671MAB3_9TELE</name>
<reference evidence="4" key="2">
    <citation type="submission" date="2025-09" db="UniProtKB">
        <authorList>
            <consortium name="Ensembl"/>
        </authorList>
    </citation>
    <scope>IDENTIFICATION</scope>
</reference>
<keyword evidence="2" id="KW-0472">Membrane</keyword>
<organism evidence="4 5">
    <name type="scientific">Sinocyclocheilus anshuiensis</name>
    <dbReference type="NCBI Taxonomy" id="1608454"/>
    <lineage>
        <taxon>Eukaryota</taxon>
        <taxon>Metazoa</taxon>
        <taxon>Chordata</taxon>
        <taxon>Craniata</taxon>
        <taxon>Vertebrata</taxon>
        <taxon>Euteleostomi</taxon>
        <taxon>Actinopterygii</taxon>
        <taxon>Neopterygii</taxon>
        <taxon>Teleostei</taxon>
        <taxon>Ostariophysi</taxon>
        <taxon>Cypriniformes</taxon>
        <taxon>Cyprinidae</taxon>
        <taxon>Cyprininae</taxon>
        <taxon>Sinocyclocheilus</taxon>
    </lineage>
</organism>
<dbReference type="InterPro" id="IPR013783">
    <property type="entry name" value="Ig-like_fold"/>
</dbReference>
<dbReference type="SMART" id="SM00060">
    <property type="entry name" value="FN3"/>
    <property type="match status" value="1"/>
</dbReference>
<accession>A0A671MAB3</accession>
<feature type="compositionally biased region" description="Low complexity" evidence="1">
    <location>
        <begin position="50"/>
        <end position="68"/>
    </location>
</feature>
<feature type="region of interest" description="Disordered" evidence="1">
    <location>
        <begin position="50"/>
        <end position="78"/>
    </location>
</feature>
<evidence type="ECO:0000256" key="2">
    <source>
        <dbReference type="SAM" id="Phobius"/>
    </source>
</evidence>
<keyword evidence="2" id="KW-1133">Transmembrane helix</keyword>
<keyword evidence="2" id="KW-0812">Transmembrane</keyword>
<dbReference type="SUPFAM" id="SSF49265">
    <property type="entry name" value="Fibronectin type III"/>
    <property type="match status" value="1"/>
</dbReference>
<protein>
    <recommendedName>
        <fullName evidence="3">Fibronectin type-III domain-containing protein</fullName>
    </recommendedName>
</protein>
<evidence type="ECO:0000313" key="5">
    <source>
        <dbReference type="Proteomes" id="UP000472260"/>
    </source>
</evidence>
<sequence>MICVHIDVDLGKDDIFNSSSGNDTIPMPSIAVTESVLTTTLTTRVFIPKTLESSTTTTPTVQPSPNSPEETKFSTKTPTQSPMIVDEMVHKNQEDGRNATESTNCTFDPCIHLQDTCFNRPDPTCICPGVTSDSQPPDSPTSLAVTAVTYSVLLVTWCAPYSLVTQYLLGVRHEGLTQKNLSFSSAVRQVFISDLEADSIYHICLQAVNGAGSSGPKCASVRMGLNTEVYLYSLLVVCGVLMLIVATLSFCLYKQCKKEINSPNKSSLDIYLNVFPLSNSSIYS</sequence>
<dbReference type="InterPro" id="IPR003961">
    <property type="entry name" value="FN3_dom"/>
</dbReference>
<dbReference type="InterPro" id="IPR036116">
    <property type="entry name" value="FN3_sf"/>
</dbReference>
<evidence type="ECO:0000259" key="3">
    <source>
        <dbReference type="PROSITE" id="PS50853"/>
    </source>
</evidence>
<dbReference type="Proteomes" id="UP000472260">
    <property type="component" value="Unassembled WGS sequence"/>
</dbReference>
<feature type="domain" description="Fibronectin type-III" evidence="3">
    <location>
        <begin position="136"/>
        <end position="230"/>
    </location>
</feature>
<evidence type="ECO:0000313" key="4">
    <source>
        <dbReference type="Ensembl" id="ENSSANP00000030000.1"/>
    </source>
</evidence>
<dbReference type="PROSITE" id="PS50853">
    <property type="entry name" value="FN3"/>
    <property type="match status" value="1"/>
</dbReference>
<feature type="transmembrane region" description="Helical" evidence="2">
    <location>
        <begin position="229"/>
        <end position="253"/>
    </location>
</feature>
<dbReference type="AlphaFoldDB" id="A0A671MAB3"/>
<dbReference type="Gene3D" id="2.60.40.10">
    <property type="entry name" value="Immunoglobulins"/>
    <property type="match status" value="1"/>
</dbReference>
<proteinExistence type="predicted"/>